<dbReference type="AlphaFoldDB" id="A0A6M3KFB0"/>
<name>A0A6M3KFB0_9ZZZZ</name>
<reference evidence="2" key="1">
    <citation type="submission" date="2020-03" db="EMBL/GenBank/DDBJ databases">
        <title>The deep terrestrial virosphere.</title>
        <authorList>
            <person name="Holmfeldt K."/>
            <person name="Nilsson E."/>
            <person name="Simone D."/>
            <person name="Lopez-Fernandez M."/>
            <person name="Wu X."/>
            <person name="de Brujin I."/>
            <person name="Lundin D."/>
            <person name="Andersson A."/>
            <person name="Bertilsson S."/>
            <person name="Dopson M."/>
        </authorList>
    </citation>
    <scope>NUCLEOTIDE SEQUENCE</scope>
    <source>
        <strain evidence="2">MM415A00757</strain>
        <strain evidence="1">MM415B00458</strain>
    </source>
</reference>
<dbReference type="EMBL" id="MT142413">
    <property type="protein sequence ID" value="QJA80235.1"/>
    <property type="molecule type" value="Genomic_DNA"/>
</dbReference>
<accession>A0A6M3KFB0</accession>
<dbReference type="EMBL" id="MT141528">
    <property type="protein sequence ID" value="QJA64890.1"/>
    <property type="molecule type" value="Genomic_DNA"/>
</dbReference>
<evidence type="ECO:0000313" key="1">
    <source>
        <dbReference type="EMBL" id="QJA64890.1"/>
    </source>
</evidence>
<sequence length="401" mass="42918">MAFIPWSQQVSGARFGEPPEAKPPEKEYGWPWEKRWWEEPWRGLYETTPEGTRGVANIPTWIRDIGIGLTGGTALSGLTGGAALAGVGAALGKIPVVGGLLGFPASHSLLTGLGLTGLGTMQGGEAPTTPAPETAIPVTPVAPTTTPVAPTLPQPGEGVGGTTEPLGQPQTVEVGGQQFWWNPTGGIYGTGGWDLIPTRTAGLTPEQQIAQAEADRLAALERAKVSAGTTAEQRAAEVATREAERAFQAAQAEAARQAQMEQIRLQYQLEQRAMMAQLEQQQQMQEAQAMQQRQAQEAMAAQQMAQMYAADPYKYWAQLGQGTPEAVARLTGGQIGAGEQMGQVPLSVPSAQWWGNLLPSEQQQIGGGLNWLGVNPEDWYSMYQRMIPGLGSRQIEPMWAR</sequence>
<organism evidence="2">
    <name type="scientific">viral metagenome</name>
    <dbReference type="NCBI Taxonomy" id="1070528"/>
    <lineage>
        <taxon>unclassified sequences</taxon>
        <taxon>metagenomes</taxon>
        <taxon>organismal metagenomes</taxon>
    </lineage>
</organism>
<evidence type="ECO:0000313" key="2">
    <source>
        <dbReference type="EMBL" id="QJA80235.1"/>
    </source>
</evidence>
<proteinExistence type="predicted"/>
<protein>
    <submittedName>
        <fullName evidence="2">Uncharacterized protein</fullName>
    </submittedName>
</protein>
<gene>
    <name evidence="2" type="ORF">MM415A00757_0004</name>
    <name evidence="1" type="ORF">MM415B00458_0041</name>
</gene>